<dbReference type="InterPro" id="IPR026461">
    <property type="entry name" value="Trfase_2_rSAM/seldom_assoc"/>
</dbReference>
<organism evidence="11 12">
    <name type="scientific">Nostoc minutum NIES-26</name>
    <dbReference type="NCBI Taxonomy" id="1844469"/>
    <lineage>
        <taxon>Bacteria</taxon>
        <taxon>Bacillati</taxon>
        <taxon>Cyanobacteriota</taxon>
        <taxon>Cyanophyceae</taxon>
        <taxon>Nostocales</taxon>
        <taxon>Nostocaceae</taxon>
        <taxon>Nostoc</taxon>
    </lineage>
</organism>
<evidence type="ECO:0000256" key="2">
    <source>
        <dbReference type="ARBA" id="ARBA00022475"/>
    </source>
</evidence>
<sequence length="251" mass="28232">MSQVSIVIPTFNEAASLERTLRQLSLLNPAAKEVIVVDGGSEDETVAIAKQVLESLNQELNVQILFCDRRGRSIQMNYGASSATGDILCFLHADTWIPDDAIAVIQNTLAEPKVACGGFISLMVGSQTTRWGISLHNYLKTYYAPLVFKPHLFFKGLRLLFGDQVMFCRRRDFWDCGGFDEALPIMEDGDLCLRLVQKGRIALVNRIVQSSDRRVARWGSWKATAIYVYIGILWGIGVDANYLKQFYQDIR</sequence>
<dbReference type="PANTHER" id="PTHR43646">
    <property type="entry name" value="GLYCOSYLTRANSFERASE"/>
    <property type="match status" value="1"/>
</dbReference>
<evidence type="ECO:0000256" key="1">
    <source>
        <dbReference type="ARBA" id="ARBA00004236"/>
    </source>
</evidence>
<dbReference type="AlphaFoldDB" id="A0A367QCB8"/>
<dbReference type="InterPro" id="IPR001173">
    <property type="entry name" value="Glyco_trans_2-like"/>
</dbReference>
<dbReference type="InterPro" id="IPR029044">
    <property type="entry name" value="Nucleotide-diphossugar_trans"/>
</dbReference>
<keyword evidence="5" id="KW-0472">Membrane</keyword>
<dbReference type="EMBL" id="LXQD01000328">
    <property type="protein sequence ID" value="RCJ21826.1"/>
    <property type="molecule type" value="Genomic_DNA"/>
</dbReference>
<comment type="caution">
    <text evidence="11">The sequence shown here is derived from an EMBL/GenBank/DDBJ whole genome shotgun (WGS) entry which is preliminary data.</text>
</comment>
<keyword evidence="12" id="KW-1185">Reference proteome</keyword>
<proteinExistence type="inferred from homology"/>
<evidence type="ECO:0000313" key="12">
    <source>
        <dbReference type="Proteomes" id="UP000252107"/>
    </source>
</evidence>
<evidence type="ECO:0000256" key="6">
    <source>
        <dbReference type="ARBA" id="ARBA00037281"/>
    </source>
</evidence>
<keyword evidence="4" id="KW-0808">Transferase</keyword>
<gene>
    <name evidence="11" type="ORF">A6770_04100</name>
</gene>
<evidence type="ECO:0000256" key="5">
    <source>
        <dbReference type="ARBA" id="ARBA00023136"/>
    </source>
</evidence>
<dbReference type="CDD" id="cd02522">
    <property type="entry name" value="GT_2_like_a"/>
    <property type="match status" value="1"/>
</dbReference>
<dbReference type="Gene3D" id="3.90.550.10">
    <property type="entry name" value="Spore Coat Polysaccharide Biosynthesis Protein SpsA, Chain A"/>
    <property type="match status" value="1"/>
</dbReference>
<evidence type="ECO:0000256" key="3">
    <source>
        <dbReference type="ARBA" id="ARBA00022676"/>
    </source>
</evidence>
<name>A0A367QCB8_9NOSO</name>
<dbReference type="GO" id="GO:0016757">
    <property type="term" value="F:glycosyltransferase activity"/>
    <property type="evidence" value="ECO:0007669"/>
    <property type="project" value="UniProtKB-KW"/>
</dbReference>
<dbReference type="Pfam" id="PF00535">
    <property type="entry name" value="Glycos_transf_2"/>
    <property type="match status" value="1"/>
</dbReference>
<comment type="pathway">
    <text evidence="7">Carotenoid biosynthesis; staphyloxanthin biosynthesis; staphyloxanthin from farnesyl diphosphate: step 4/5.</text>
</comment>
<dbReference type="Proteomes" id="UP000252107">
    <property type="component" value="Unassembled WGS sequence"/>
</dbReference>
<dbReference type="GO" id="GO:0005886">
    <property type="term" value="C:plasma membrane"/>
    <property type="evidence" value="ECO:0007669"/>
    <property type="project" value="UniProtKB-SubCell"/>
</dbReference>
<protein>
    <recommendedName>
        <fullName evidence="9">4,4'-diaponeurosporenoate glycosyltransferase</fullName>
    </recommendedName>
</protein>
<comment type="function">
    <text evidence="6">Catalyzes the glycosylation of 4,4'-diaponeurosporenoate, i.e. the esterification of glucose at the C1'' position with the carboxyl group of 4,4'-diaponeurosporenic acid, to form glycosyl-4,4'-diaponeurosporenoate. This is a step in the biosynthesis of staphyloxanthin, an orange pigment present in most staphylococci strains.</text>
</comment>
<evidence type="ECO:0000313" key="11">
    <source>
        <dbReference type="EMBL" id="RCJ21826.1"/>
    </source>
</evidence>
<reference evidence="11" key="1">
    <citation type="submission" date="2016-04" db="EMBL/GenBank/DDBJ databases">
        <authorList>
            <person name="Tabuchi Yagui T.R."/>
        </authorList>
    </citation>
    <scope>NUCLEOTIDE SEQUENCE [LARGE SCALE GENOMIC DNA]</scope>
    <source>
        <strain evidence="11">NIES-26</strain>
    </source>
</reference>
<evidence type="ECO:0000256" key="4">
    <source>
        <dbReference type="ARBA" id="ARBA00022679"/>
    </source>
</evidence>
<accession>A0A367QCB8</accession>
<keyword evidence="2" id="KW-1003">Cell membrane</keyword>
<evidence type="ECO:0000256" key="8">
    <source>
        <dbReference type="ARBA" id="ARBA00038120"/>
    </source>
</evidence>
<comment type="similarity">
    <text evidence="8">Belongs to the glycosyltransferase 2 family. CrtQ subfamily.</text>
</comment>
<evidence type="ECO:0000256" key="9">
    <source>
        <dbReference type="ARBA" id="ARBA00040345"/>
    </source>
</evidence>
<dbReference type="SUPFAM" id="SSF53448">
    <property type="entry name" value="Nucleotide-diphospho-sugar transferases"/>
    <property type="match status" value="1"/>
</dbReference>
<evidence type="ECO:0000259" key="10">
    <source>
        <dbReference type="Pfam" id="PF00535"/>
    </source>
</evidence>
<evidence type="ECO:0000256" key="7">
    <source>
        <dbReference type="ARBA" id="ARBA00037904"/>
    </source>
</evidence>
<dbReference type="NCBIfam" id="TIGR04283">
    <property type="entry name" value="glyco_like_mftF"/>
    <property type="match status" value="1"/>
</dbReference>
<feature type="domain" description="Glycosyltransferase 2-like" evidence="10">
    <location>
        <begin position="5"/>
        <end position="161"/>
    </location>
</feature>
<dbReference type="PANTHER" id="PTHR43646:SF2">
    <property type="entry name" value="GLYCOSYLTRANSFERASE 2-LIKE DOMAIN-CONTAINING PROTEIN"/>
    <property type="match status" value="1"/>
</dbReference>
<comment type="subcellular location">
    <subcellularLocation>
        <location evidence="1">Cell membrane</location>
    </subcellularLocation>
</comment>
<keyword evidence="3" id="KW-0328">Glycosyltransferase</keyword>